<evidence type="ECO:0000259" key="2">
    <source>
        <dbReference type="Pfam" id="PF02775"/>
    </source>
</evidence>
<dbReference type="Proteomes" id="UP000009047">
    <property type="component" value="Chromosome"/>
</dbReference>
<dbReference type="GO" id="GO:0045333">
    <property type="term" value="P:cellular respiration"/>
    <property type="evidence" value="ECO:0007669"/>
    <property type="project" value="UniProtKB-ARBA"/>
</dbReference>
<proteinExistence type="predicted"/>
<feature type="domain" description="Thiamine pyrophosphate enzyme TPP-binding" evidence="2">
    <location>
        <begin position="64"/>
        <end position="203"/>
    </location>
</feature>
<dbReference type="GO" id="GO:0047553">
    <property type="term" value="F:2-oxoglutarate synthase activity"/>
    <property type="evidence" value="ECO:0007669"/>
    <property type="project" value="UniProtKB-EC"/>
</dbReference>
<dbReference type="GO" id="GO:0044281">
    <property type="term" value="P:small molecule metabolic process"/>
    <property type="evidence" value="ECO:0007669"/>
    <property type="project" value="UniProtKB-ARBA"/>
</dbReference>
<evidence type="ECO:0000256" key="1">
    <source>
        <dbReference type="ARBA" id="ARBA00023002"/>
    </source>
</evidence>
<dbReference type="InterPro" id="IPR029061">
    <property type="entry name" value="THDP-binding"/>
</dbReference>
<dbReference type="SUPFAM" id="SSF52518">
    <property type="entry name" value="Thiamin diphosphate-binding fold (THDP-binding)"/>
    <property type="match status" value="1"/>
</dbReference>
<dbReference type="Pfam" id="PF02775">
    <property type="entry name" value="TPP_enzyme_C"/>
    <property type="match status" value="1"/>
</dbReference>
<keyword evidence="4" id="KW-1185">Reference proteome</keyword>
<name>E1QMG0_DESB2</name>
<evidence type="ECO:0000313" key="4">
    <source>
        <dbReference type="Proteomes" id="UP000009047"/>
    </source>
</evidence>
<dbReference type="GO" id="GO:0030976">
    <property type="term" value="F:thiamine pyrophosphate binding"/>
    <property type="evidence" value="ECO:0007669"/>
    <property type="project" value="InterPro"/>
</dbReference>
<accession>E1QMG0</accession>
<dbReference type="CDD" id="cd03375">
    <property type="entry name" value="TPP_OGFOR"/>
    <property type="match status" value="1"/>
</dbReference>
<sequence>MPPVSRGVVHGWLRHDKKFPHVWCPGCGLGVLLGSLVRAMITLGLDKNNVALVAGIGCTGRLPVYVDVGSVHATHGRALTFATGVKLAKPELAVITVMGDGDATAIGGNHLIHAARRNMDLTAIIVNNQNYGMTGGQYSPTTPLGARASTATYGNIEPPLDISALCMAAGAGFVARSTVYHVTQLDDLLAQAISHRGFGVVEVLSPCHTNFGRQNKLGSQIDMMRAFKEQAVRVERWAKLDGARRAGRFPIGVLARRDEDTTYLEAYGAMVERAMAQGREGQS</sequence>
<dbReference type="PANTHER" id="PTHR48084:SF1">
    <property type="entry name" value="2-OXOGLUTARATE SYNTHASE SUBUNIT KORB"/>
    <property type="match status" value="1"/>
</dbReference>
<dbReference type="OrthoDB" id="9775140at2"/>
<dbReference type="InterPro" id="IPR051457">
    <property type="entry name" value="2-oxoacid:Fd_oxidoreductase"/>
</dbReference>
<reference evidence="3 4" key="1">
    <citation type="journal article" date="2010" name="Stand. Genomic Sci.">
        <title>Complete genome sequence of Desulfarculus baarsii type strain (2st14).</title>
        <authorList>
            <person name="Sun H."/>
            <person name="Spring S."/>
            <person name="Lapidus A."/>
            <person name="Davenport K."/>
            <person name="Del Rio T.G."/>
            <person name="Tice H."/>
            <person name="Nolan M."/>
            <person name="Copeland A."/>
            <person name="Cheng J.F."/>
            <person name="Lucas S."/>
            <person name="Tapia R."/>
            <person name="Goodwin L."/>
            <person name="Pitluck S."/>
            <person name="Ivanova N."/>
            <person name="Pagani I."/>
            <person name="Mavromatis K."/>
            <person name="Ovchinnikova G."/>
            <person name="Pati A."/>
            <person name="Chen A."/>
            <person name="Palaniappan K."/>
            <person name="Hauser L."/>
            <person name="Chang Y.J."/>
            <person name="Jeffries C.D."/>
            <person name="Detter J.C."/>
            <person name="Han C."/>
            <person name="Rohde M."/>
            <person name="Brambilla E."/>
            <person name="Goker M."/>
            <person name="Woyke T."/>
            <person name="Bristow J."/>
            <person name="Eisen J.A."/>
            <person name="Markowitz V."/>
            <person name="Hugenholtz P."/>
            <person name="Kyrpides N.C."/>
            <person name="Klenk H.P."/>
            <person name="Land M."/>
        </authorList>
    </citation>
    <scope>NUCLEOTIDE SEQUENCE [LARGE SCALE GENOMIC DNA]</scope>
    <source>
        <strain evidence="4">ATCC 33931 / DSM 2075 / LMG 7858 / VKM B-1802 / 2st14</strain>
    </source>
</reference>
<dbReference type="InterPro" id="IPR011766">
    <property type="entry name" value="TPP_enzyme_TPP-bd"/>
</dbReference>
<organism evidence="3 4">
    <name type="scientific">Desulfarculus baarsii (strain ATCC 33931 / DSM 2075 / LMG 7858 / VKM B-1802 / 2st14)</name>
    <dbReference type="NCBI Taxonomy" id="644282"/>
    <lineage>
        <taxon>Bacteria</taxon>
        <taxon>Pseudomonadati</taxon>
        <taxon>Thermodesulfobacteriota</taxon>
        <taxon>Desulfarculia</taxon>
        <taxon>Desulfarculales</taxon>
        <taxon>Desulfarculaceae</taxon>
        <taxon>Desulfarculus</taxon>
    </lineage>
</organism>
<protein>
    <submittedName>
        <fullName evidence="3">2-oxoglutarate synthase</fullName>
        <ecNumber evidence="3">1.2.7.3</ecNumber>
    </submittedName>
</protein>
<dbReference type="EMBL" id="CP002085">
    <property type="protein sequence ID" value="ADK86203.1"/>
    <property type="molecule type" value="Genomic_DNA"/>
</dbReference>
<dbReference type="eggNOG" id="COG1013">
    <property type="taxonomic scope" value="Bacteria"/>
</dbReference>
<keyword evidence="1 3" id="KW-0560">Oxidoreductase</keyword>
<dbReference type="AlphaFoldDB" id="E1QMG0"/>
<gene>
    <name evidence="3" type="ordered locus">Deba_2850</name>
</gene>
<dbReference type="STRING" id="644282.Deba_2850"/>
<dbReference type="EC" id="1.2.7.3" evidence="3"/>
<evidence type="ECO:0000313" key="3">
    <source>
        <dbReference type="EMBL" id="ADK86203.1"/>
    </source>
</evidence>
<dbReference type="HOGENOM" id="CLU_048564_2_0_7"/>
<dbReference type="Gene3D" id="3.40.50.970">
    <property type="match status" value="1"/>
</dbReference>
<dbReference type="KEGG" id="dbr:Deba_2850"/>
<dbReference type="PANTHER" id="PTHR48084">
    <property type="entry name" value="2-OXOGLUTARATE OXIDOREDUCTASE SUBUNIT KORB-RELATED"/>
    <property type="match status" value="1"/>
</dbReference>
<dbReference type="RefSeq" id="WP_013259641.1">
    <property type="nucleotide sequence ID" value="NC_014365.1"/>
</dbReference>